<dbReference type="eggNOG" id="arCOG04347">
    <property type="taxonomic scope" value="Archaea"/>
</dbReference>
<protein>
    <submittedName>
        <fullName evidence="2">Methyltransferase type 11</fullName>
    </submittedName>
    <submittedName>
        <fullName evidence="3">Type 11 methyltransferase</fullName>
    </submittedName>
</protein>
<evidence type="ECO:0000259" key="1">
    <source>
        <dbReference type="Pfam" id="PF08241"/>
    </source>
</evidence>
<dbReference type="PANTHER" id="PTHR42912">
    <property type="entry name" value="METHYLTRANSFERASE"/>
    <property type="match status" value="1"/>
</dbReference>
<dbReference type="InterPro" id="IPR029063">
    <property type="entry name" value="SAM-dependent_MTases_sf"/>
</dbReference>
<dbReference type="GO" id="GO:0032259">
    <property type="term" value="P:methylation"/>
    <property type="evidence" value="ECO:0007669"/>
    <property type="project" value="UniProtKB-KW"/>
</dbReference>
<dbReference type="GO" id="GO:0008757">
    <property type="term" value="F:S-adenosylmethionine-dependent methyltransferase activity"/>
    <property type="evidence" value="ECO:0007669"/>
    <property type="project" value="InterPro"/>
</dbReference>
<reference evidence="2 5" key="1">
    <citation type="journal article" date="2011" name="J. Bacteriol.">
        <title>Genome sequence of Halobiforma lacisalsi AJ5, an extremely halophilic archaeon which harbors a bop gene.</title>
        <authorList>
            <person name="Jiang X."/>
            <person name="Wang S."/>
            <person name="Cheng H."/>
            <person name="Huo Y."/>
            <person name="Zhang X."/>
            <person name="Zhu X."/>
            <person name="Han X."/>
            <person name="Ni P."/>
            <person name="Wu M."/>
        </authorList>
    </citation>
    <scope>NUCLEOTIDE SEQUENCE [LARGE SCALE GENOMIC DNA]</scope>
    <source>
        <strain evidence="2 5">AJ5</strain>
    </source>
</reference>
<dbReference type="EMBL" id="CP019285">
    <property type="protein sequence ID" value="APW97111.1"/>
    <property type="molecule type" value="Genomic_DNA"/>
</dbReference>
<organism evidence="3 4">
    <name type="scientific">Natronobacterium lacisalsi AJ5</name>
    <dbReference type="NCBI Taxonomy" id="358396"/>
    <lineage>
        <taxon>Archaea</taxon>
        <taxon>Methanobacteriati</taxon>
        <taxon>Methanobacteriota</taxon>
        <taxon>Stenosarchaea group</taxon>
        <taxon>Halobacteria</taxon>
        <taxon>Halobacteriales</taxon>
        <taxon>Natrialbaceae</taxon>
        <taxon>Natronobacterium</taxon>
    </lineage>
</organism>
<evidence type="ECO:0000313" key="3">
    <source>
        <dbReference type="EMBL" id="EMA34448.1"/>
    </source>
</evidence>
<dbReference type="RefSeq" id="WP_007141321.1">
    <property type="nucleotide sequence ID" value="NZ_AOLZ01000032.1"/>
</dbReference>
<reference evidence="3 4" key="2">
    <citation type="journal article" date="2014" name="PLoS Genet.">
        <title>Phylogenetically driven sequencing of extremely halophilic archaea reveals strategies for static and dynamic osmo-response.</title>
        <authorList>
            <person name="Becker E.A."/>
            <person name="Seitzer P.M."/>
            <person name="Tritt A."/>
            <person name="Larsen D."/>
            <person name="Krusor M."/>
            <person name="Yao A.I."/>
            <person name="Wu D."/>
            <person name="Madern D."/>
            <person name="Eisen J.A."/>
            <person name="Darling A.E."/>
            <person name="Facciotti M.T."/>
        </authorList>
    </citation>
    <scope>NUCLEOTIDE SEQUENCE [LARGE SCALE GENOMIC DNA]</scope>
    <source>
        <strain evidence="3 4">AJ5</strain>
    </source>
</reference>
<dbReference type="STRING" id="358396.CHINAEXTREME_04710"/>
<dbReference type="CDD" id="cd02440">
    <property type="entry name" value="AdoMet_MTases"/>
    <property type="match status" value="1"/>
</dbReference>
<sequence length="236" mass="26079">MSSHTTGSAGEPAGPRPMSLEEIRDSYADCAPWMDRFDWLERRLTGRYRRELFGDASGRVLDVACGNGVNFPYLPSDVDLVGIDISPEMLSSARDRLGDLEVDGTVRRMDAQDLAFDDDSFDTVISSLSTCTFPDPVAALEEMDRVCRPGGRILLFEHGRSDVGPIARFQDRFADVHYASAGCRWNQEPLELVLRTGLPVREAETRALGILTLIEARPSQESIVDTIRARLSTLAG</sequence>
<dbReference type="InterPro" id="IPR013216">
    <property type="entry name" value="Methyltransf_11"/>
</dbReference>
<dbReference type="Pfam" id="PF08241">
    <property type="entry name" value="Methyltransf_11"/>
    <property type="match status" value="1"/>
</dbReference>
<dbReference type="EMBL" id="AOLZ01000032">
    <property type="protein sequence ID" value="EMA34448.1"/>
    <property type="molecule type" value="Genomic_DNA"/>
</dbReference>
<feature type="domain" description="Methyltransferase type 11" evidence="1">
    <location>
        <begin position="61"/>
        <end position="154"/>
    </location>
</feature>
<name>M0LMX7_NATLA</name>
<evidence type="ECO:0000313" key="2">
    <source>
        <dbReference type="EMBL" id="APW97111.1"/>
    </source>
</evidence>
<dbReference type="KEGG" id="hlc:CHINAEXTREME04710"/>
<dbReference type="InterPro" id="IPR050508">
    <property type="entry name" value="Methyltransf_Superfamily"/>
</dbReference>
<keyword evidence="4" id="KW-1185">Reference proteome</keyword>
<dbReference type="Proteomes" id="UP000011555">
    <property type="component" value="Unassembled WGS sequence"/>
</dbReference>
<accession>M0LMX7</accession>
<proteinExistence type="predicted"/>
<keyword evidence="3" id="KW-0808">Transferase</keyword>
<dbReference type="GeneID" id="30920400"/>
<gene>
    <name evidence="3" type="ORF">C445_07977</name>
    <name evidence="2" type="ORF">CHINAEXTREME_04710</name>
</gene>
<evidence type="ECO:0000313" key="4">
    <source>
        <dbReference type="Proteomes" id="UP000011555"/>
    </source>
</evidence>
<dbReference type="Gene3D" id="3.40.50.150">
    <property type="entry name" value="Vaccinia Virus protein VP39"/>
    <property type="match status" value="1"/>
</dbReference>
<dbReference type="PANTHER" id="PTHR42912:SF96">
    <property type="entry name" value="METHYLTRANSFERASE DOMAIN-CONTAINING PROTEIN"/>
    <property type="match status" value="1"/>
</dbReference>
<evidence type="ECO:0000313" key="5">
    <source>
        <dbReference type="Proteomes" id="UP000186547"/>
    </source>
</evidence>
<dbReference type="AlphaFoldDB" id="M0LMX7"/>
<dbReference type="SUPFAM" id="SSF53335">
    <property type="entry name" value="S-adenosyl-L-methionine-dependent methyltransferases"/>
    <property type="match status" value="1"/>
</dbReference>
<dbReference type="Proteomes" id="UP000186547">
    <property type="component" value="Chromosome"/>
</dbReference>
<keyword evidence="3" id="KW-0489">Methyltransferase</keyword>
<reference evidence="2" key="3">
    <citation type="submission" date="2017-01" db="EMBL/GenBank/DDBJ databases">
        <authorList>
            <person name="Mah S.A."/>
            <person name="Swanson W.J."/>
            <person name="Moy G.W."/>
            <person name="Vacquier V.D."/>
        </authorList>
    </citation>
    <scope>NUCLEOTIDE SEQUENCE</scope>
    <source>
        <strain evidence="2">AJ5</strain>
    </source>
</reference>